<dbReference type="Proteomes" id="UP000030832">
    <property type="component" value="Unassembled WGS sequence"/>
</dbReference>
<dbReference type="InterPro" id="IPR046001">
    <property type="entry name" value="DUF5957"/>
</dbReference>
<dbReference type="eggNOG" id="ENOG5034CD7">
    <property type="taxonomic scope" value="Bacteria"/>
</dbReference>
<evidence type="ECO:0000313" key="3">
    <source>
        <dbReference type="Proteomes" id="UP000030832"/>
    </source>
</evidence>
<reference evidence="2 3" key="1">
    <citation type="submission" date="2014-09" db="EMBL/GenBank/DDBJ databases">
        <title>Genome sequencing and annotation of Bacillus Okhensis strain Kh10-101T.</title>
        <authorList>
            <person name="Prakash J.S."/>
        </authorList>
    </citation>
    <scope>NUCLEOTIDE SEQUENCE [LARGE SCALE GENOMIC DNA]</scope>
    <source>
        <strain evidence="3">Kh10-101T</strain>
    </source>
</reference>
<evidence type="ECO:0000313" key="2">
    <source>
        <dbReference type="EMBL" id="KHF39283.1"/>
    </source>
</evidence>
<dbReference type="RefSeq" id="WP_034630952.1">
    <property type="nucleotide sequence ID" value="NZ_JRJU01000021.1"/>
</dbReference>
<keyword evidence="1" id="KW-0472">Membrane</keyword>
<evidence type="ECO:0000256" key="1">
    <source>
        <dbReference type="SAM" id="Phobius"/>
    </source>
</evidence>
<dbReference type="AlphaFoldDB" id="A0A0B0I9S0"/>
<name>A0A0B0I9S0_9BACI</name>
<accession>A0A0B0I9S0</accession>
<gene>
    <name evidence="2" type="ORF">LQ50_16410</name>
</gene>
<feature type="transmembrane region" description="Helical" evidence="1">
    <location>
        <begin position="42"/>
        <end position="59"/>
    </location>
</feature>
<dbReference type="Pfam" id="PF19382">
    <property type="entry name" value="DUF5957"/>
    <property type="match status" value="1"/>
</dbReference>
<dbReference type="EMBL" id="JRJU01000021">
    <property type="protein sequence ID" value="KHF39283.1"/>
    <property type="molecule type" value="Genomic_DNA"/>
</dbReference>
<feature type="transmembrane region" description="Helical" evidence="1">
    <location>
        <begin position="7"/>
        <end position="30"/>
    </location>
</feature>
<keyword evidence="1" id="KW-0812">Transmembrane</keyword>
<dbReference type="OrthoDB" id="2941941at2"/>
<organism evidence="2 3">
    <name type="scientific">Halalkalibacter okhensis</name>
    <dbReference type="NCBI Taxonomy" id="333138"/>
    <lineage>
        <taxon>Bacteria</taxon>
        <taxon>Bacillati</taxon>
        <taxon>Bacillota</taxon>
        <taxon>Bacilli</taxon>
        <taxon>Bacillales</taxon>
        <taxon>Bacillaceae</taxon>
        <taxon>Halalkalibacter</taxon>
    </lineage>
</organism>
<sequence length="63" mass="6762">MKMFIAVIVGLIGGFILGIALSSLIGIIGITVFNQAMGIKFLPYYTAVVCSVIVPIIEYKKGR</sequence>
<dbReference type="STRING" id="333138.LQ50_16410"/>
<proteinExistence type="predicted"/>
<protein>
    <submittedName>
        <fullName evidence="2">Uncharacterized protein</fullName>
    </submittedName>
</protein>
<keyword evidence="3" id="KW-1185">Reference proteome</keyword>
<comment type="caution">
    <text evidence="2">The sequence shown here is derived from an EMBL/GenBank/DDBJ whole genome shotgun (WGS) entry which is preliminary data.</text>
</comment>
<keyword evidence="1" id="KW-1133">Transmembrane helix</keyword>